<gene>
    <name evidence="2" type="ORF">GCM10023323_02760</name>
</gene>
<evidence type="ECO:0000256" key="1">
    <source>
        <dbReference type="SAM" id="MobiDB-lite"/>
    </source>
</evidence>
<sequence length="88" mass="9279">MRALPGPGGVAGTFLELDWHRSGGCGDVPLGVHGLADGPRLPSPSVGQRPDQLKSPPELLVDCPDRARAGRPLAPRITHLYPEDPAIE</sequence>
<protein>
    <submittedName>
        <fullName evidence="2">Uncharacterized protein</fullName>
    </submittedName>
</protein>
<feature type="region of interest" description="Disordered" evidence="1">
    <location>
        <begin position="35"/>
        <end position="63"/>
    </location>
</feature>
<name>A0ABP9SXX5_9ACTN</name>
<organism evidence="2 3">
    <name type="scientific">Streptomyces thinghirensis</name>
    <dbReference type="NCBI Taxonomy" id="551547"/>
    <lineage>
        <taxon>Bacteria</taxon>
        <taxon>Bacillati</taxon>
        <taxon>Actinomycetota</taxon>
        <taxon>Actinomycetes</taxon>
        <taxon>Kitasatosporales</taxon>
        <taxon>Streptomycetaceae</taxon>
        <taxon>Streptomyces</taxon>
    </lineage>
</organism>
<evidence type="ECO:0000313" key="2">
    <source>
        <dbReference type="EMBL" id="GAA5203525.1"/>
    </source>
</evidence>
<comment type="caution">
    <text evidence="2">The sequence shown here is derived from an EMBL/GenBank/DDBJ whole genome shotgun (WGS) entry which is preliminary data.</text>
</comment>
<evidence type="ECO:0000313" key="3">
    <source>
        <dbReference type="Proteomes" id="UP001499878"/>
    </source>
</evidence>
<proteinExistence type="predicted"/>
<keyword evidence="3" id="KW-1185">Reference proteome</keyword>
<dbReference type="EMBL" id="BAABJR010000001">
    <property type="protein sequence ID" value="GAA5203525.1"/>
    <property type="molecule type" value="Genomic_DNA"/>
</dbReference>
<accession>A0ABP9SXX5</accession>
<reference evidence="3" key="1">
    <citation type="journal article" date="2019" name="Int. J. Syst. Evol. Microbiol.">
        <title>The Global Catalogue of Microorganisms (GCM) 10K type strain sequencing project: providing services to taxonomists for standard genome sequencing and annotation.</title>
        <authorList>
            <consortium name="The Broad Institute Genomics Platform"/>
            <consortium name="The Broad Institute Genome Sequencing Center for Infectious Disease"/>
            <person name="Wu L."/>
            <person name="Ma J."/>
        </authorList>
    </citation>
    <scope>NUCLEOTIDE SEQUENCE [LARGE SCALE GENOMIC DNA]</scope>
    <source>
        <strain evidence="3">JCM 18306</strain>
    </source>
</reference>
<dbReference type="Proteomes" id="UP001499878">
    <property type="component" value="Unassembled WGS sequence"/>
</dbReference>